<comment type="subcellular location">
    <subcellularLocation>
        <location evidence="1">Membrane</location>
        <topology evidence="1">Multi-pass membrane protein</topology>
    </subcellularLocation>
</comment>
<keyword evidence="3 5" id="KW-1133">Transmembrane helix</keyword>
<gene>
    <name evidence="6" type="ORF">A3D01_02080</name>
</gene>
<dbReference type="PANTHER" id="PTHR36460">
    <property type="entry name" value="UPF0132 DOMAIN PROTEIN (AFU_ORTHOLOGUE AFUA_3G10255)"/>
    <property type="match status" value="1"/>
</dbReference>
<keyword evidence="2 5" id="KW-0812">Transmembrane</keyword>
<organism evidence="6 7">
    <name type="scientific">Candidatus Woesebacteria bacterium RIFCSPHIGHO2_02_FULL_39_13</name>
    <dbReference type="NCBI Taxonomy" id="1802505"/>
    <lineage>
        <taxon>Bacteria</taxon>
        <taxon>Candidatus Woeseibacteriota</taxon>
    </lineage>
</organism>
<dbReference type="STRING" id="1802505.A3D01_02080"/>
<evidence type="ECO:0000256" key="4">
    <source>
        <dbReference type="ARBA" id="ARBA00023136"/>
    </source>
</evidence>
<evidence type="ECO:0000256" key="3">
    <source>
        <dbReference type="ARBA" id="ARBA00022989"/>
    </source>
</evidence>
<dbReference type="EMBL" id="MGGR01000035">
    <property type="protein sequence ID" value="OGM32153.1"/>
    <property type="molecule type" value="Genomic_DNA"/>
</dbReference>
<sequence>MQGFFDAILKKEWFLTEGGEVSMATQSVTGLPRNTAAALAVVLAPTVVGTIALMLLEKDSFVRFYAVQILVTGVSMVTLQQGLLLVSSIGFLSYLSKLVGLFTIFGFIIWLMMVYRAWQGDEWELPVLGNVTKVLITKLKL</sequence>
<reference evidence="6 7" key="1">
    <citation type="journal article" date="2016" name="Nat. Commun.">
        <title>Thousands of microbial genomes shed light on interconnected biogeochemical processes in an aquifer system.</title>
        <authorList>
            <person name="Anantharaman K."/>
            <person name="Brown C.T."/>
            <person name="Hug L.A."/>
            <person name="Sharon I."/>
            <person name="Castelle C.J."/>
            <person name="Probst A.J."/>
            <person name="Thomas B.C."/>
            <person name="Singh A."/>
            <person name="Wilkins M.J."/>
            <person name="Karaoz U."/>
            <person name="Brodie E.L."/>
            <person name="Williams K.H."/>
            <person name="Hubbard S.S."/>
            <person name="Banfield J.F."/>
        </authorList>
    </citation>
    <scope>NUCLEOTIDE SEQUENCE [LARGE SCALE GENOMIC DNA]</scope>
</reference>
<dbReference type="Proteomes" id="UP000177169">
    <property type="component" value="Unassembled WGS sequence"/>
</dbReference>
<feature type="transmembrane region" description="Helical" evidence="5">
    <location>
        <begin position="36"/>
        <end position="56"/>
    </location>
</feature>
<keyword evidence="4 5" id="KW-0472">Membrane</keyword>
<dbReference type="InterPro" id="IPR019109">
    <property type="entry name" value="MamF_MmsF"/>
</dbReference>
<feature type="transmembrane region" description="Helical" evidence="5">
    <location>
        <begin position="98"/>
        <end position="118"/>
    </location>
</feature>
<dbReference type="Pfam" id="PF09685">
    <property type="entry name" value="MamF_MmsF"/>
    <property type="match status" value="1"/>
</dbReference>
<evidence type="ECO:0000256" key="5">
    <source>
        <dbReference type="SAM" id="Phobius"/>
    </source>
</evidence>
<accession>A0A1F7YXU5</accession>
<evidence type="ECO:0008006" key="8">
    <source>
        <dbReference type="Google" id="ProtNLM"/>
    </source>
</evidence>
<evidence type="ECO:0000256" key="1">
    <source>
        <dbReference type="ARBA" id="ARBA00004141"/>
    </source>
</evidence>
<dbReference type="AlphaFoldDB" id="A0A1F7YXU5"/>
<protein>
    <recommendedName>
        <fullName evidence="8">DUF4870 domain-containing protein</fullName>
    </recommendedName>
</protein>
<evidence type="ECO:0000313" key="6">
    <source>
        <dbReference type="EMBL" id="OGM32153.1"/>
    </source>
</evidence>
<evidence type="ECO:0000256" key="2">
    <source>
        <dbReference type="ARBA" id="ARBA00022692"/>
    </source>
</evidence>
<dbReference type="PANTHER" id="PTHR36460:SF1">
    <property type="entry name" value="UPF0132 DOMAIN PROTEIN (AFU_ORTHOLOGUE AFUA_3G10255)"/>
    <property type="match status" value="1"/>
</dbReference>
<evidence type="ECO:0000313" key="7">
    <source>
        <dbReference type="Proteomes" id="UP000177169"/>
    </source>
</evidence>
<name>A0A1F7YXU5_9BACT</name>
<feature type="transmembrane region" description="Helical" evidence="5">
    <location>
        <begin position="62"/>
        <end position="86"/>
    </location>
</feature>
<dbReference type="GO" id="GO:0016020">
    <property type="term" value="C:membrane"/>
    <property type="evidence" value="ECO:0007669"/>
    <property type="project" value="UniProtKB-SubCell"/>
</dbReference>
<proteinExistence type="predicted"/>
<comment type="caution">
    <text evidence="6">The sequence shown here is derived from an EMBL/GenBank/DDBJ whole genome shotgun (WGS) entry which is preliminary data.</text>
</comment>